<dbReference type="Pfam" id="PF01425">
    <property type="entry name" value="Amidase"/>
    <property type="match status" value="2"/>
</dbReference>
<accession>A0AAV5GAQ7</accession>
<evidence type="ECO:0000259" key="4">
    <source>
        <dbReference type="Pfam" id="PF01425"/>
    </source>
</evidence>
<dbReference type="EC" id="3.5.1.4" evidence="3"/>
<dbReference type="Proteomes" id="UP001054925">
    <property type="component" value="Unassembled WGS sequence"/>
</dbReference>
<dbReference type="InterPro" id="IPR000120">
    <property type="entry name" value="Amidase"/>
</dbReference>
<name>A0AAV5GAQ7_CORAM</name>
<feature type="domain" description="Amidase" evidence="4">
    <location>
        <begin position="59"/>
        <end position="223"/>
    </location>
</feature>
<comment type="similarity">
    <text evidence="2">Belongs to the amidase family.</text>
</comment>
<proteinExistence type="inferred from homology"/>
<dbReference type="Gene3D" id="3.90.1300.10">
    <property type="entry name" value="Amidase signature (AS) domain"/>
    <property type="match status" value="1"/>
</dbReference>
<gene>
    <name evidence="5" type="ORF">CAT723_22820</name>
</gene>
<feature type="domain" description="Amidase" evidence="4">
    <location>
        <begin position="270"/>
        <end position="410"/>
    </location>
</feature>
<evidence type="ECO:0000313" key="6">
    <source>
        <dbReference type="Proteomes" id="UP001054925"/>
    </source>
</evidence>
<dbReference type="PANTHER" id="PTHR11895">
    <property type="entry name" value="TRANSAMIDASE"/>
    <property type="match status" value="1"/>
</dbReference>
<comment type="catalytic activity">
    <reaction evidence="1">
        <text>a monocarboxylic acid amide + H2O = a monocarboxylate + NH4(+)</text>
        <dbReference type="Rhea" id="RHEA:12020"/>
        <dbReference type="ChEBI" id="CHEBI:15377"/>
        <dbReference type="ChEBI" id="CHEBI:28938"/>
        <dbReference type="ChEBI" id="CHEBI:35757"/>
        <dbReference type="ChEBI" id="CHEBI:83628"/>
        <dbReference type="EC" id="3.5.1.4"/>
    </reaction>
</comment>
<dbReference type="PANTHER" id="PTHR11895:SF7">
    <property type="entry name" value="GLUTAMYL-TRNA(GLN) AMIDOTRANSFERASE SUBUNIT A, MITOCHONDRIAL"/>
    <property type="match status" value="1"/>
</dbReference>
<sequence>MILTSTFRNSLISEQLGAIETGIISSAQLAAAVRTEINRYEKKLQAWVQLPELAGIETHAPPRPLEGISVGVKDIIDVAGLPTRCGSPITPTDPAQQDADCVERLRALGAVIQGKTVTTEFGYFSPGPTRNPWLHKASPGGSSSGSAAAVGANTIQVALGTQTAGSLTRPASYCGAAGMVLAPGSTSLKGVHGLSPTLDSIGFLTRSTTDLDTVYSAFIGADVDPEPAQEEIEIHLCDGADILPLAPQLHGLLNELPRLLDILGLSSKPLRWSDHIQTLTDDHRTIMGFEAAQTMADTLAKHKDALSPQLQDLLINGQAIEQRSYQEALTRTRSSKSSLERLLGKNGVIVGPAASGPAPDFTTGTGSPDLSRPWQLLGLPVVVVPGAKTTTGLPLGIQLIGLPGSEKSLLNLGRRLERVLRKMHSLSEEISYPELKDLTW</sequence>
<comment type="caution">
    <text evidence="5">The sequence shown here is derived from an EMBL/GenBank/DDBJ whole genome shotgun (WGS) entry which is preliminary data.</text>
</comment>
<evidence type="ECO:0000256" key="1">
    <source>
        <dbReference type="ARBA" id="ARBA00001311"/>
    </source>
</evidence>
<organism evidence="5 6">
    <name type="scientific">Corynebacterium ammoniagenes</name>
    <name type="common">Brevibacterium ammoniagenes</name>
    <dbReference type="NCBI Taxonomy" id="1697"/>
    <lineage>
        <taxon>Bacteria</taxon>
        <taxon>Bacillati</taxon>
        <taxon>Actinomycetota</taxon>
        <taxon>Actinomycetes</taxon>
        <taxon>Mycobacteriales</taxon>
        <taxon>Corynebacteriaceae</taxon>
        <taxon>Corynebacterium</taxon>
    </lineage>
</organism>
<reference evidence="5" key="1">
    <citation type="submission" date="2021-12" db="EMBL/GenBank/DDBJ databases">
        <title>Draft genome sequence of Corynebacterium ammoniagenes strain T-723.</title>
        <authorList>
            <person name="Matsuzawa M."/>
            <person name="Hiratani M."/>
            <person name="Abe I."/>
            <person name="Tsuji Y."/>
            <person name="Nakamura J."/>
        </authorList>
    </citation>
    <scope>NUCLEOTIDE SEQUENCE</scope>
    <source>
        <strain evidence="5">T-723</strain>
    </source>
</reference>
<protein>
    <recommendedName>
        <fullName evidence="3">amidase</fullName>
        <ecNumber evidence="3">3.5.1.4</ecNumber>
    </recommendedName>
</protein>
<evidence type="ECO:0000313" key="5">
    <source>
        <dbReference type="EMBL" id="GJN43803.1"/>
    </source>
</evidence>
<dbReference type="EMBL" id="BQKK01000007">
    <property type="protein sequence ID" value="GJN43803.1"/>
    <property type="molecule type" value="Genomic_DNA"/>
</dbReference>
<dbReference type="AlphaFoldDB" id="A0AAV5GAQ7"/>
<dbReference type="InterPro" id="IPR023631">
    <property type="entry name" value="Amidase_dom"/>
</dbReference>
<evidence type="ECO:0000256" key="3">
    <source>
        <dbReference type="ARBA" id="ARBA00012922"/>
    </source>
</evidence>
<evidence type="ECO:0000256" key="2">
    <source>
        <dbReference type="ARBA" id="ARBA00009199"/>
    </source>
</evidence>
<dbReference type="InterPro" id="IPR036928">
    <property type="entry name" value="AS_sf"/>
</dbReference>
<dbReference type="GO" id="GO:0004040">
    <property type="term" value="F:amidase activity"/>
    <property type="evidence" value="ECO:0007669"/>
    <property type="project" value="UniProtKB-EC"/>
</dbReference>
<dbReference type="SUPFAM" id="SSF75304">
    <property type="entry name" value="Amidase signature (AS) enzymes"/>
    <property type="match status" value="1"/>
</dbReference>